<dbReference type="Pfam" id="PF14498">
    <property type="entry name" value="Glyco_hyd_65N_2"/>
    <property type="match status" value="1"/>
</dbReference>
<evidence type="ECO:0000259" key="1">
    <source>
        <dbReference type="Pfam" id="PF14498"/>
    </source>
</evidence>
<proteinExistence type="predicted"/>
<dbReference type="VEuPathDB" id="FungiDB:AB675_10507"/>
<dbReference type="InterPro" id="IPR016518">
    <property type="entry name" value="Alpha-L-fucosidase"/>
</dbReference>
<accession>A0A0N1NVZ6</accession>
<dbReference type="GO" id="GO:0004560">
    <property type="term" value="F:alpha-L-fucosidase activity"/>
    <property type="evidence" value="ECO:0007669"/>
    <property type="project" value="InterPro"/>
</dbReference>
<dbReference type="InterPro" id="IPR012341">
    <property type="entry name" value="6hp_glycosidase-like_sf"/>
</dbReference>
<dbReference type="SUPFAM" id="SSF48208">
    <property type="entry name" value="Six-hairpin glycosidases"/>
    <property type="match status" value="1"/>
</dbReference>
<dbReference type="Proteomes" id="UP000038010">
    <property type="component" value="Unassembled WGS sequence"/>
</dbReference>
<evidence type="ECO:0000259" key="2">
    <source>
        <dbReference type="Pfam" id="PF21307"/>
    </source>
</evidence>
<reference evidence="4 5" key="1">
    <citation type="submission" date="2015-06" db="EMBL/GenBank/DDBJ databases">
        <title>Draft genome of the ant-associated black yeast Phialophora attae CBS 131958.</title>
        <authorList>
            <person name="Moreno L.F."/>
            <person name="Stielow B.J."/>
            <person name="de Hoog S."/>
            <person name="Vicente V.A."/>
            <person name="Weiss V.A."/>
            <person name="de Vries M."/>
            <person name="Cruz L.M."/>
            <person name="Souza E.M."/>
        </authorList>
    </citation>
    <scope>NUCLEOTIDE SEQUENCE [LARGE SCALE GENOMIC DNA]</scope>
    <source>
        <strain evidence="4 5">CBS 131958</strain>
    </source>
</reference>
<keyword evidence="5" id="KW-1185">Reference proteome</keyword>
<dbReference type="PANTHER" id="PTHR31084">
    <property type="entry name" value="ALPHA-L-FUCOSIDASE 2"/>
    <property type="match status" value="1"/>
</dbReference>
<dbReference type="RefSeq" id="XP_017995915.1">
    <property type="nucleotide sequence ID" value="XM_018139286.1"/>
</dbReference>
<dbReference type="PANTHER" id="PTHR31084:SF0">
    <property type="entry name" value="ALPHA-L-FUCOSIDASE 2"/>
    <property type="match status" value="1"/>
</dbReference>
<dbReference type="InterPro" id="IPR054363">
    <property type="entry name" value="GH95_cat"/>
</dbReference>
<dbReference type="GO" id="GO:0005975">
    <property type="term" value="P:carbohydrate metabolic process"/>
    <property type="evidence" value="ECO:0007669"/>
    <property type="project" value="InterPro"/>
</dbReference>
<dbReference type="Pfam" id="PF22124">
    <property type="entry name" value="Glyco_hydro_95_cat"/>
    <property type="match status" value="1"/>
</dbReference>
<dbReference type="Gene3D" id="1.50.10.10">
    <property type="match status" value="1"/>
</dbReference>
<dbReference type="AlphaFoldDB" id="A0A0N1NVZ6"/>
<evidence type="ECO:0000313" key="5">
    <source>
        <dbReference type="Proteomes" id="UP000038010"/>
    </source>
</evidence>
<dbReference type="PIRSF" id="PIRSF007663">
    <property type="entry name" value="UCP007663"/>
    <property type="match status" value="1"/>
</dbReference>
<gene>
    <name evidence="4" type="ORF">AB675_10507</name>
</gene>
<dbReference type="InterPro" id="IPR027414">
    <property type="entry name" value="GH95_N_dom"/>
</dbReference>
<feature type="domain" description="Glycosyl hydrolase family 95 N-terminal" evidence="1">
    <location>
        <begin position="10"/>
        <end position="228"/>
    </location>
</feature>
<organism evidence="4 5">
    <name type="scientific">Cyphellophora attinorum</name>
    <dbReference type="NCBI Taxonomy" id="1664694"/>
    <lineage>
        <taxon>Eukaryota</taxon>
        <taxon>Fungi</taxon>
        <taxon>Dikarya</taxon>
        <taxon>Ascomycota</taxon>
        <taxon>Pezizomycotina</taxon>
        <taxon>Eurotiomycetes</taxon>
        <taxon>Chaetothyriomycetidae</taxon>
        <taxon>Chaetothyriales</taxon>
        <taxon>Cyphellophoraceae</taxon>
        <taxon>Cyphellophora</taxon>
    </lineage>
</organism>
<dbReference type="InterPro" id="IPR049053">
    <property type="entry name" value="AFCA-like_C"/>
</dbReference>
<protein>
    <submittedName>
        <fullName evidence="4">Alpha-L-fucosidase 2</fullName>
    </submittedName>
</protein>
<dbReference type="InterPro" id="IPR008928">
    <property type="entry name" value="6-hairpin_glycosidase_sf"/>
</dbReference>
<sequence>MVAANNNTRLWYTEPAEEWTQALPIGNGRLGGMVFGDHAAERIQVNEESVWNGGYRSRLNQNAAETVTQVRELLVDEKVSEAQRLANLGMVSTPQSMRRYETLGDISIEFDGISEYTNGSYRRWLDLETAIAGVTFDINSTTIERELFVSAPDDLMVHRLTANGDQKLYSESGDTTLMTGTAGGFDPITFAAGLHGQTDGTVRTLGEFLIVENATEAIIYFAAATTYRVPDPVAAIKQTFSNVHEYTYEQLRQRHIDDYQALYNTCTLELDSTASKGTDLPTNERINATQAGETDLGLIALQFQYGRYLLISSSRPGTLPGNLQGIWNEDFQSEWGSNLHTPLFDLIETVRKNGAETARQMYNASGWVVHHNTDIWGDTSPQDRYPPATYWTLSSAWLCTHILEHYSHTGDTAFLLSKLDTLIGSIQFYLDTLQTYSMNDSTTFLVTNPSTSPENTFYVPVTNDTGSMTVGPTCDFQILRELFTGFLSAVATLPTSSSTVSPAFLTQINTTLSSFPPYQISARYPGVIQEWLHDYKEAEPGHRHISHLYALYPGTSIPPPSAPKHNATLWDAASKTLEYRLSNGGAGTGWSRAWTINWYARLLNGSALAENIFQFFNSSTYPNLFDAHPPFQIDGNFGFTAGVAEALMQSHFVDEEDGAREVWLLPALPEAWTDGRVAGLVARGGFVMDVQWSESKVRGVNVTSNLGGRVSVKYDVSGMGGNVTVAPLGNESYDGFQVLVEQGKFTLDTTVDGKYVFELDWDVE</sequence>
<name>A0A0N1NVZ6_9EURO</name>
<dbReference type="GeneID" id="28731166"/>
<dbReference type="Pfam" id="PF21307">
    <property type="entry name" value="Glyco_hydro_95_C"/>
    <property type="match status" value="1"/>
</dbReference>
<feature type="domain" description="Glycosyl hydrolase family 95 catalytic" evidence="3">
    <location>
        <begin position="338"/>
        <end position="647"/>
    </location>
</feature>
<dbReference type="EMBL" id="LFJN01000035">
    <property type="protein sequence ID" value="KPI35952.1"/>
    <property type="molecule type" value="Genomic_DNA"/>
</dbReference>
<comment type="caution">
    <text evidence="4">The sequence shown here is derived from an EMBL/GenBank/DDBJ whole genome shotgun (WGS) entry which is preliminary data.</text>
</comment>
<dbReference type="OrthoDB" id="2848340at2759"/>
<feature type="domain" description="Alpha fucosidase A-like C-terminal" evidence="2">
    <location>
        <begin position="661"/>
        <end position="755"/>
    </location>
</feature>
<evidence type="ECO:0000259" key="3">
    <source>
        <dbReference type="Pfam" id="PF22124"/>
    </source>
</evidence>
<evidence type="ECO:0000313" key="4">
    <source>
        <dbReference type="EMBL" id="KPI35952.1"/>
    </source>
</evidence>